<dbReference type="InterPro" id="IPR053021">
    <property type="entry name" value="Chloroplast_ADK"/>
</dbReference>
<dbReference type="InterPro" id="IPR018962">
    <property type="entry name" value="DUF1995"/>
</dbReference>
<protein>
    <recommendedName>
        <fullName evidence="2">DUF1995 domain-containing protein</fullName>
    </recommendedName>
</protein>
<evidence type="ECO:0000259" key="2">
    <source>
        <dbReference type="Pfam" id="PF09353"/>
    </source>
</evidence>
<evidence type="ECO:0000256" key="1">
    <source>
        <dbReference type="SAM" id="SignalP"/>
    </source>
</evidence>
<proteinExistence type="predicted"/>
<evidence type="ECO:0000313" key="3">
    <source>
        <dbReference type="EMBL" id="CAD9491716.1"/>
    </source>
</evidence>
<gene>
    <name evidence="3" type="ORF">DSPE1174_LOCUS32028</name>
</gene>
<dbReference type="PANTHER" id="PTHR35509">
    <property type="entry name" value="DOMAIN PROTEIN, PUTATIVE (DUF1995)-RELATED"/>
    <property type="match status" value="1"/>
</dbReference>
<dbReference type="EMBL" id="HBGS01061391">
    <property type="protein sequence ID" value="CAD9491716.1"/>
    <property type="molecule type" value="Transcribed_RNA"/>
</dbReference>
<dbReference type="PANTHER" id="PTHR35509:SF4">
    <property type="entry name" value="DUF1995 DOMAIN-CONTAINING PROTEIN"/>
    <property type="match status" value="1"/>
</dbReference>
<feature type="domain" description="DUF1995" evidence="2">
    <location>
        <begin position="59"/>
        <end position="292"/>
    </location>
</feature>
<keyword evidence="1" id="KW-0732">Signal</keyword>
<sequence length="326" mass="35845">MMLLICVFAVLPTGRAWLHTSFRTPNRVGGLNTFRLQVPHVPYATKDSEEDLSTASALPLTASDMRSAAVDAIESAYSAGLSRQRIRVLLSSPRNPNQLLPPDETWEGGIMQLYRACSPLVRKIVQKISDTPERVARLTEQRLDKSGVDGESLWTSECASARNDVSAFVQPSSEQLGNIKAVCASAGPERLVMMVNPQYRDADDTLDYIASNGGGLFSAVAGFLGGKASFVNELDDLGFVSTFILEQYVIRGSELKYFLAYPSKWQIYITGDEGEPIFLGESTTRPDYNKIDDLLQENKIAVKAARDLKQAPKLTPESIKVLYDAL</sequence>
<feature type="chain" id="PRO_5030856954" description="DUF1995 domain-containing protein" evidence="1">
    <location>
        <begin position="17"/>
        <end position="326"/>
    </location>
</feature>
<organism evidence="3">
    <name type="scientific">Octactis speculum</name>
    <dbReference type="NCBI Taxonomy" id="3111310"/>
    <lineage>
        <taxon>Eukaryota</taxon>
        <taxon>Sar</taxon>
        <taxon>Stramenopiles</taxon>
        <taxon>Ochrophyta</taxon>
        <taxon>Dictyochophyceae</taxon>
        <taxon>Dictyochales</taxon>
        <taxon>Dictyochaceae</taxon>
        <taxon>Octactis</taxon>
    </lineage>
</organism>
<dbReference type="AlphaFoldDB" id="A0A7S2HIP4"/>
<reference evidence="3" key="1">
    <citation type="submission" date="2021-01" db="EMBL/GenBank/DDBJ databases">
        <authorList>
            <person name="Corre E."/>
            <person name="Pelletier E."/>
            <person name="Niang G."/>
            <person name="Scheremetjew M."/>
            <person name="Finn R."/>
            <person name="Kale V."/>
            <person name="Holt S."/>
            <person name="Cochrane G."/>
            <person name="Meng A."/>
            <person name="Brown T."/>
            <person name="Cohen L."/>
        </authorList>
    </citation>
    <scope>NUCLEOTIDE SEQUENCE</scope>
    <source>
        <strain evidence="3">CCMP1381</strain>
    </source>
</reference>
<accession>A0A7S2HIP4</accession>
<name>A0A7S2HIP4_9STRA</name>
<feature type="signal peptide" evidence="1">
    <location>
        <begin position="1"/>
        <end position="16"/>
    </location>
</feature>
<dbReference type="Pfam" id="PF09353">
    <property type="entry name" value="DUF1995"/>
    <property type="match status" value="1"/>
</dbReference>